<gene>
    <name evidence="1" type="ORF">HAX54_047968</name>
</gene>
<reference evidence="1 2" key="1">
    <citation type="journal article" date="2021" name="BMC Genomics">
        <title>Datura genome reveals duplications of psychoactive alkaloid biosynthetic genes and high mutation rate following tissue culture.</title>
        <authorList>
            <person name="Rajewski A."/>
            <person name="Carter-House D."/>
            <person name="Stajich J."/>
            <person name="Litt A."/>
        </authorList>
    </citation>
    <scope>NUCLEOTIDE SEQUENCE [LARGE SCALE GENOMIC DNA]</scope>
    <source>
        <strain evidence="1">AR-01</strain>
    </source>
</reference>
<name>A0ABS8WNJ6_DATST</name>
<keyword evidence="2" id="KW-1185">Reference proteome</keyword>
<accession>A0ABS8WNJ6</accession>
<dbReference type="Proteomes" id="UP000823775">
    <property type="component" value="Unassembled WGS sequence"/>
</dbReference>
<evidence type="ECO:0000313" key="1">
    <source>
        <dbReference type="EMBL" id="MCE3050734.1"/>
    </source>
</evidence>
<evidence type="ECO:0000313" key="2">
    <source>
        <dbReference type="Proteomes" id="UP000823775"/>
    </source>
</evidence>
<feature type="non-terminal residue" evidence="1">
    <location>
        <position position="1"/>
    </location>
</feature>
<sequence>YTDNKVTVCLEVSLRAHKLLVLSDPKLGENCQAGCSVRGNLIREDNSCHLLVSRQNINPIGHCPSIAFMLPQSPFSNLVYAKK</sequence>
<dbReference type="EMBL" id="JACEIK010007867">
    <property type="protein sequence ID" value="MCE3050734.1"/>
    <property type="molecule type" value="Genomic_DNA"/>
</dbReference>
<proteinExistence type="predicted"/>
<protein>
    <submittedName>
        <fullName evidence="1">Uncharacterized protein</fullName>
    </submittedName>
</protein>
<comment type="caution">
    <text evidence="1">The sequence shown here is derived from an EMBL/GenBank/DDBJ whole genome shotgun (WGS) entry which is preliminary data.</text>
</comment>
<organism evidence="1 2">
    <name type="scientific">Datura stramonium</name>
    <name type="common">Jimsonweed</name>
    <name type="synonym">Common thornapple</name>
    <dbReference type="NCBI Taxonomy" id="4076"/>
    <lineage>
        <taxon>Eukaryota</taxon>
        <taxon>Viridiplantae</taxon>
        <taxon>Streptophyta</taxon>
        <taxon>Embryophyta</taxon>
        <taxon>Tracheophyta</taxon>
        <taxon>Spermatophyta</taxon>
        <taxon>Magnoliopsida</taxon>
        <taxon>eudicotyledons</taxon>
        <taxon>Gunneridae</taxon>
        <taxon>Pentapetalae</taxon>
        <taxon>asterids</taxon>
        <taxon>lamiids</taxon>
        <taxon>Solanales</taxon>
        <taxon>Solanaceae</taxon>
        <taxon>Solanoideae</taxon>
        <taxon>Datureae</taxon>
        <taxon>Datura</taxon>
    </lineage>
</organism>